<keyword evidence="2" id="KW-1185">Reference proteome</keyword>
<proteinExistence type="predicted"/>
<evidence type="ECO:0000313" key="2">
    <source>
        <dbReference type="Proteomes" id="UP000821845"/>
    </source>
</evidence>
<gene>
    <name evidence="1" type="ORF">HPB50_010882</name>
</gene>
<sequence length="339" mass="35872">MAEQGPAEAHLPSGRASSIPGGSPRSDGSAFSADGDRTILDIQLANADTQRQGAHVAAPPGFPPPPPTALPSGMPFSTDDNGDEVTQAAFHRAIAHQKDITDLLFDPACKLTNQQRSKIIAHLRNILQECADIRAVAARQSGRVDELRHQLTRFSAAPSYRPTLMPPADAGPAPSYASVLAGGQQHTGQQMALRGPDCPAAPPQQAQPSGNLAKCVRASFKDERQLKDFGLGALCGGPTLAAEGPDGAAPTLEVSGKASKNPSSPLAFKAMACALSYSRVKLPQIRRLIEYPEPSSPNPTGTNGIRLSVLLSLRAPAWRRKKKNELMMSVYRDGNDEAQ</sequence>
<dbReference type="Proteomes" id="UP000821845">
    <property type="component" value="Chromosome 9"/>
</dbReference>
<evidence type="ECO:0000313" key="1">
    <source>
        <dbReference type="EMBL" id="KAH6922219.1"/>
    </source>
</evidence>
<name>A0ACB7RLD2_HYAAI</name>
<reference evidence="1" key="1">
    <citation type="submission" date="2020-05" db="EMBL/GenBank/DDBJ databases">
        <title>Large-scale comparative analyses of tick genomes elucidate their genetic diversity and vector capacities.</title>
        <authorList>
            <person name="Jia N."/>
            <person name="Wang J."/>
            <person name="Shi W."/>
            <person name="Du L."/>
            <person name="Sun Y."/>
            <person name="Zhan W."/>
            <person name="Jiang J."/>
            <person name="Wang Q."/>
            <person name="Zhang B."/>
            <person name="Ji P."/>
            <person name="Sakyi L.B."/>
            <person name="Cui X."/>
            <person name="Yuan T."/>
            <person name="Jiang B."/>
            <person name="Yang W."/>
            <person name="Lam T.T.-Y."/>
            <person name="Chang Q."/>
            <person name="Ding S."/>
            <person name="Wang X."/>
            <person name="Zhu J."/>
            <person name="Ruan X."/>
            <person name="Zhao L."/>
            <person name="Wei J."/>
            <person name="Que T."/>
            <person name="Du C."/>
            <person name="Cheng J."/>
            <person name="Dai P."/>
            <person name="Han X."/>
            <person name="Huang E."/>
            <person name="Gao Y."/>
            <person name="Liu J."/>
            <person name="Shao H."/>
            <person name="Ye R."/>
            <person name="Li L."/>
            <person name="Wei W."/>
            <person name="Wang X."/>
            <person name="Wang C."/>
            <person name="Yang T."/>
            <person name="Huo Q."/>
            <person name="Li W."/>
            <person name="Guo W."/>
            <person name="Chen H."/>
            <person name="Zhou L."/>
            <person name="Ni X."/>
            <person name="Tian J."/>
            <person name="Zhou Y."/>
            <person name="Sheng Y."/>
            <person name="Liu T."/>
            <person name="Pan Y."/>
            <person name="Xia L."/>
            <person name="Li J."/>
            <person name="Zhao F."/>
            <person name="Cao W."/>
        </authorList>
    </citation>
    <scope>NUCLEOTIDE SEQUENCE</scope>
    <source>
        <strain evidence="1">Hyas-2018</strain>
    </source>
</reference>
<dbReference type="EMBL" id="CM023489">
    <property type="protein sequence ID" value="KAH6922219.1"/>
    <property type="molecule type" value="Genomic_DNA"/>
</dbReference>
<organism evidence="1 2">
    <name type="scientific">Hyalomma asiaticum</name>
    <name type="common">Tick</name>
    <dbReference type="NCBI Taxonomy" id="266040"/>
    <lineage>
        <taxon>Eukaryota</taxon>
        <taxon>Metazoa</taxon>
        <taxon>Ecdysozoa</taxon>
        <taxon>Arthropoda</taxon>
        <taxon>Chelicerata</taxon>
        <taxon>Arachnida</taxon>
        <taxon>Acari</taxon>
        <taxon>Parasitiformes</taxon>
        <taxon>Ixodida</taxon>
        <taxon>Ixodoidea</taxon>
        <taxon>Ixodidae</taxon>
        <taxon>Hyalomminae</taxon>
        <taxon>Hyalomma</taxon>
    </lineage>
</organism>
<protein>
    <submittedName>
        <fullName evidence="1">Uncharacterized protein</fullName>
    </submittedName>
</protein>
<accession>A0ACB7RLD2</accession>
<comment type="caution">
    <text evidence="1">The sequence shown here is derived from an EMBL/GenBank/DDBJ whole genome shotgun (WGS) entry which is preliminary data.</text>
</comment>